<protein>
    <submittedName>
        <fullName evidence="3">3D domain-containing protein</fullName>
    </submittedName>
</protein>
<evidence type="ECO:0000259" key="2">
    <source>
        <dbReference type="Pfam" id="PF06725"/>
    </source>
</evidence>
<dbReference type="InterPro" id="IPR036908">
    <property type="entry name" value="RlpA-like_sf"/>
</dbReference>
<evidence type="ECO:0000313" key="4">
    <source>
        <dbReference type="Proteomes" id="UP001649230"/>
    </source>
</evidence>
<keyword evidence="3" id="KW-0614">Plasmid</keyword>
<dbReference type="InterPro" id="IPR059180">
    <property type="entry name" value="3D_YorM"/>
</dbReference>
<geneLocation type="plasmid" evidence="3 4">
    <name>pYPD9-1</name>
</geneLocation>
<accession>A0ABY3SU49</accession>
<keyword evidence="4" id="KW-1185">Reference proteome</keyword>
<keyword evidence="1" id="KW-0732">Signal</keyword>
<dbReference type="EMBL" id="CP090979">
    <property type="protein sequence ID" value="UJF36595.1"/>
    <property type="molecule type" value="Genomic_DNA"/>
</dbReference>
<proteinExistence type="predicted"/>
<feature type="domain" description="3D" evidence="2">
    <location>
        <begin position="76"/>
        <end position="131"/>
    </location>
</feature>
<name>A0ABY3SU49_9BACL</name>
<gene>
    <name evidence="3" type="ORF">L0M14_30365</name>
</gene>
<dbReference type="Gene3D" id="2.40.40.10">
    <property type="entry name" value="RlpA-like domain"/>
    <property type="match status" value="1"/>
</dbReference>
<evidence type="ECO:0000256" key="1">
    <source>
        <dbReference type="SAM" id="SignalP"/>
    </source>
</evidence>
<dbReference type="RefSeq" id="WP_235123145.1">
    <property type="nucleotide sequence ID" value="NZ_CP090979.1"/>
</dbReference>
<organism evidence="3 4">
    <name type="scientific">Paenibacillus hexagrammi</name>
    <dbReference type="NCBI Taxonomy" id="2908839"/>
    <lineage>
        <taxon>Bacteria</taxon>
        <taxon>Bacillati</taxon>
        <taxon>Bacillota</taxon>
        <taxon>Bacilli</taxon>
        <taxon>Bacillales</taxon>
        <taxon>Paenibacillaceae</taxon>
        <taxon>Paenibacillus</taxon>
    </lineage>
</organism>
<reference evidence="3 4" key="1">
    <citation type="journal article" date="2024" name="Int. J. Syst. Evol. Microbiol.">
        <title>Paenibacillus hexagrammi sp. nov., a novel bacterium isolated from the gut content of Hexagrammos agrammus.</title>
        <authorList>
            <person name="Jung H.K."/>
            <person name="Kim D.G."/>
            <person name="Zin H."/>
            <person name="Park J."/>
            <person name="Jung H."/>
            <person name="Kim Y.O."/>
            <person name="Kong H.J."/>
            <person name="Kim J.W."/>
            <person name="Kim Y.S."/>
        </authorList>
    </citation>
    <scope>NUCLEOTIDE SEQUENCE [LARGE SCALE GENOMIC DNA]</scope>
    <source>
        <strain evidence="3 4">YPD9-1</strain>
    </source>
</reference>
<dbReference type="InterPro" id="IPR010611">
    <property type="entry name" value="3D_dom"/>
</dbReference>
<feature type="chain" id="PRO_5045974838" evidence="1">
    <location>
        <begin position="21"/>
        <end position="133"/>
    </location>
</feature>
<dbReference type="Proteomes" id="UP001649230">
    <property type="component" value="Plasmid pYPD9-1"/>
</dbReference>
<dbReference type="Pfam" id="PF06725">
    <property type="entry name" value="3D"/>
    <property type="match status" value="1"/>
</dbReference>
<feature type="signal peptide" evidence="1">
    <location>
        <begin position="1"/>
        <end position="20"/>
    </location>
</feature>
<sequence length="133" mass="14424">MLPRLLLTLSILIAATGLQPYDAMAPSAPPQEIVAVVNEESATQVETESYLVTAYSQGVTTANGDHVTEGVTIACPRELPFGTQIYVPSMDHTYTCQDRGGMIRGKHIDIYVTSERRALKFGKQTLDIQIIGG</sequence>
<dbReference type="CDD" id="cd14667">
    <property type="entry name" value="3D_containing_proteins"/>
    <property type="match status" value="1"/>
</dbReference>
<evidence type="ECO:0000313" key="3">
    <source>
        <dbReference type="EMBL" id="UJF36595.1"/>
    </source>
</evidence>